<dbReference type="Proteomes" id="UP000198806">
    <property type="component" value="Unassembled WGS sequence"/>
</dbReference>
<evidence type="ECO:0000256" key="5">
    <source>
        <dbReference type="ARBA" id="ARBA00022989"/>
    </source>
</evidence>
<dbReference type="SUPFAM" id="SSF82689">
    <property type="entry name" value="Mechanosensitive channel protein MscS (YggB), C-terminal domain"/>
    <property type="match status" value="1"/>
</dbReference>
<dbReference type="EMBL" id="FOWD01000001">
    <property type="protein sequence ID" value="SFN75427.1"/>
    <property type="molecule type" value="Genomic_DNA"/>
</dbReference>
<dbReference type="RefSeq" id="WP_091683463.1">
    <property type="nucleotide sequence ID" value="NZ_BAABFM010000003.1"/>
</dbReference>
<dbReference type="PANTHER" id="PTHR30221:SF1">
    <property type="entry name" value="SMALL-CONDUCTANCE MECHANOSENSITIVE CHANNEL"/>
    <property type="match status" value="1"/>
</dbReference>
<sequence length="270" mass="30619">MIEKFLQNDNVDAIYTSIIILVSVFVLNKLNKVLFRSILKRHNKIHLKFTRSVITVLIYIAGILAIYREFFPESNFMNTFITSSGIIVAVAIFAAQESLNDILSGIMLSWSRPFEVGERVQILGLKITGIVEDITVRHTIIRTFNNSKIVIPNSVMNKQMIENNSSQDSRAGNFLDVVISYESDLNKAISILEELVSSHELVLITEQTPVAVTIRDLTDNGVALRVQVWTKEVGENFRTCSDLRKSILEKFKENNIEIPYKQVEVINKNG</sequence>
<dbReference type="Gene3D" id="2.30.30.60">
    <property type="match status" value="1"/>
</dbReference>
<dbReference type="SUPFAM" id="SSF50182">
    <property type="entry name" value="Sm-like ribonucleoproteins"/>
    <property type="match status" value="1"/>
</dbReference>
<comment type="similarity">
    <text evidence="2">Belongs to the MscS (TC 1.A.23) family.</text>
</comment>
<evidence type="ECO:0000256" key="7">
    <source>
        <dbReference type="SAM" id="Phobius"/>
    </source>
</evidence>
<protein>
    <submittedName>
        <fullName evidence="10">Mechanosensitive ion channel</fullName>
    </submittedName>
</protein>
<dbReference type="Gene3D" id="3.30.70.100">
    <property type="match status" value="1"/>
</dbReference>
<dbReference type="Pfam" id="PF21082">
    <property type="entry name" value="MS_channel_3rd"/>
    <property type="match status" value="1"/>
</dbReference>
<name>A0A1I5BL74_9FIRM</name>
<keyword evidence="5 7" id="KW-1133">Transmembrane helix</keyword>
<evidence type="ECO:0000259" key="9">
    <source>
        <dbReference type="Pfam" id="PF21082"/>
    </source>
</evidence>
<dbReference type="GO" id="GO:0005886">
    <property type="term" value="C:plasma membrane"/>
    <property type="evidence" value="ECO:0007669"/>
    <property type="project" value="UniProtKB-SubCell"/>
</dbReference>
<feature type="transmembrane region" description="Helical" evidence="7">
    <location>
        <begin position="76"/>
        <end position="95"/>
    </location>
</feature>
<dbReference type="InterPro" id="IPR045275">
    <property type="entry name" value="MscS_archaea/bacteria_type"/>
</dbReference>
<evidence type="ECO:0000256" key="6">
    <source>
        <dbReference type="ARBA" id="ARBA00023136"/>
    </source>
</evidence>
<evidence type="ECO:0000256" key="2">
    <source>
        <dbReference type="ARBA" id="ARBA00008017"/>
    </source>
</evidence>
<evidence type="ECO:0000313" key="11">
    <source>
        <dbReference type="Proteomes" id="UP000198806"/>
    </source>
</evidence>
<evidence type="ECO:0000259" key="8">
    <source>
        <dbReference type="Pfam" id="PF00924"/>
    </source>
</evidence>
<proteinExistence type="inferred from homology"/>
<keyword evidence="6 7" id="KW-0472">Membrane</keyword>
<dbReference type="STRING" id="1527.SAMN04489757_10174"/>
<dbReference type="InterPro" id="IPR006685">
    <property type="entry name" value="MscS_channel_2nd"/>
</dbReference>
<keyword evidence="11" id="KW-1185">Reference proteome</keyword>
<evidence type="ECO:0000313" key="10">
    <source>
        <dbReference type="EMBL" id="SFN75427.1"/>
    </source>
</evidence>
<feature type="domain" description="Mechanosensitive ion channel MscS" evidence="8">
    <location>
        <begin position="98"/>
        <end position="165"/>
    </location>
</feature>
<evidence type="ECO:0000256" key="1">
    <source>
        <dbReference type="ARBA" id="ARBA00004651"/>
    </source>
</evidence>
<reference evidence="10 11" key="1">
    <citation type="submission" date="2016-10" db="EMBL/GenBank/DDBJ databases">
        <authorList>
            <person name="de Groot N.N."/>
        </authorList>
    </citation>
    <scope>NUCLEOTIDE SEQUENCE [LARGE SCALE GENOMIC DNA]</scope>
    <source>
        <strain evidence="10 11">DSM 1283</strain>
    </source>
</reference>
<feature type="transmembrane region" description="Helical" evidence="7">
    <location>
        <begin position="13"/>
        <end position="31"/>
    </location>
</feature>
<dbReference type="Gene3D" id="1.10.287.1260">
    <property type="match status" value="1"/>
</dbReference>
<keyword evidence="4 7" id="KW-0812">Transmembrane</keyword>
<keyword evidence="3" id="KW-1003">Cell membrane</keyword>
<dbReference type="GO" id="GO:0008381">
    <property type="term" value="F:mechanosensitive monoatomic ion channel activity"/>
    <property type="evidence" value="ECO:0007669"/>
    <property type="project" value="InterPro"/>
</dbReference>
<organism evidence="10 11">
    <name type="scientific">Anaerocolumna aminovalerica</name>
    <dbReference type="NCBI Taxonomy" id="1527"/>
    <lineage>
        <taxon>Bacteria</taxon>
        <taxon>Bacillati</taxon>
        <taxon>Bacillota</taxon>
        <taxon>Clostridia</taxon>
        <taxon>Lachnospirales</taxon>
        <taxon>Lachnospiraceae</taxon>
        <taxon>Anaerocolumna</taxon>
    </lineage>
</organism>
<feature type="transmembrane region" description="Helical" evidence="7">
    <location>
        <begin position="52"/>
        <end position="70"/>
    </location>
</feature>
<dbReference type="OrthoDB" id="9809206at2"/>
<comment type="subcellular location">
    <subcellularLocation>
        <location evidence="1">Cell membrane</location>
        <topology evidence="1">Multi-pass membrane protein</topology>
    </subcellularLocation>
</comment>
<accession>A0A1I5BL74</accession>
<gene>
    <name evidence="10" type="ORF">SAMN04489757_10174</name>
</gene>
<dbReference type="InterPro" id="IPR049278">
    <property type="entry name" value="MS_channel_C"/>
</dbReference>
<dbReference type="InterPro" id="IPR010920">
    <property type="entry name" value="LSM_dom_sf"/>
</dbReference>
<dbReference type="InterPro" id="IPR023408">
    <property type="entry name" value="MscS_beta-dom_sf"/>
</dbReference>
<feature type="domain" description="Mechanosensitive ion channel MscS C-terminal" evidence="9">
    <location>
        <begin position="176"/>
        <end position="258"/>
    </location>
</feature>
<dbReference type="Pfam" id="PF00924">
    <property type="entry name" value="MS_channel_2nd"/>
    <property type="match status" value="1"/>
</dbReference>
<dbReference type="PANTHER" id="PTHR30221">
    <property type="entry name" value="SMALL-CONDUCTANCE MECHANOSENSITIVE CHANNEL"/>
    <property type="match status" value="1"/>
</dbReference>
<evidence type="ECO:0000256" key="4">
    <source>
        <dbReference type="ARBA" id="ARBA00022692"/>
    </source>
</evidence>
<dbReference type="AlphaFoldDB" id="A0A1I5BL74"/>
<evidence type="ECO:0000256" key="3">
    <source>
        <dbReference type="ARBA" id="ARBA00022475"/>
    </source>
</evidence>
<dbReference type="InterPro" id="IPR011066">
    <property type="entry name" value="MscS_channel_C_sf"/>
</dbReference>